<dbReference type="InterPro" id="IPR014710">
    <property type="entry name" value="RmlC-like_jellyroll"/>
</dbReference>
<dbReference type="Pfam" id="PF00027">
    <property type="entry name" value="cNMP_binding"/>
    <property type="match status" value="1"/>
</dbReference>
<feature type="domain" description="Cyclic nucleotide-binding" evidence="3">
    <location>
        <begin position="65"/>
        <end position="163"/>
    </location>
</feature>
<evidence type="ECO:0000259" key="3">
    <source>
        <dbReference type="PROSITE" id="PS50042"/>
    </source>
</evidence>
<dbReference type="SUPFAM" id="SSF51206">
    <property type="entry name" value="cAMP-binding domain-like"/>
    <property type="match status" value="3"/>
</dbReference>
<keyword evidence="1" id="KW-1071">Ligand-gated ion channel</keyword>
<protein>
    <recommendedName>
        <fullName evidence="3">Cyclic nucleotide-binding domain-containing protein</fullName>
    </recommendedName>
</protein>
<evidence type="ECO:0000256" key="1">
    <source>
        <dbReference type="ARBA" id="ARBA00023286"/>
    </source>
</evidence>
<reference evidence="4" key="1">
    <citation type="submission" date="2022-08" db="UniProtKB">
        <authorList>
            <consortium name="EnsemblMetazoa"/>
        </authorList>
    </citation>
    <scope>IDENTIFICATION</scope>
    <source>
        <strain evidence="4">05x7-T-G4-1.051#20</strain>
    </source>
</reference>
<keyword evidence="1" id="KW-0813">Transport</keyword>
<dbReference type="PANTHER" id="PTHR45638">
    <property type="entry name" value="CYCLIC NUCLEOTIDE-GATED CATION CHANNEL SUBUNIT A"/>
    <property type="match status" value="1"/>
</dbReference>
<evidence type="ECO:0000256" key="2">
    <source>
        <dbReference type="SAM" id="MobiDB-lite"/>
    </source>
</evidence>
<evidence type="ECO:0000313" key="4">
    <source>
        <dbReference type="EnsemblMetazoa" id="G17100.1:cds"/>
    </source>
</evidence>
<dbReference type="Gene3D" id="2.60.120.10">
    <property type="entry name" value="Jelly Rolls"/>
    <property type="match status" value="3"/>
</dbReference>
<dbReference type="OrthoDB" id="421226at2759"/>
<dbReference type="AlphaFoldDB" id="A0A8W8J538"/>
<dbReference type="PANTHER" id="PTHR45638:SF11">
    <property type="entry name" value="CYCLIC NUCLEOTIDE-GATED CATION CHANNEL SUBUNIT A"/>
    <property type="match status" value="1"/>
</dbReference>
<evidence type="ECO:0000313" key="5">
    <source>
        <dbReference type="Proteomes" id="UP000005408"/>
    </source>
</evidence>
<keyword evidence="1" id="KW-0407">Ion channel</keyword>
<feature type="domain" description="Cyclic nucleotide-binding" evidence="3">
    <location>
        <begin position="205"/>
        <end position="307"/>
    </location>
</feature>
<dbReference type="OMA" id="ESAMIIL"/>
<accession>A0A8W8J538</accession>
<dbReference type="CDD" id="cd00038">
    <property type="entry name" value="CAP_ED"/>
    <property type="match status" value="2"/>
</dbReference>
<dbReference type="Proteomes" id="UP000005408">
    <property type="component" value="Unassembled WGS sequence"/>
</dbReference>
<proteinExistence type="predicted"/>
<dbReference type="PROSITE" id="PS50042">
    <property type="entry name" value="CNMP_BINDING_3"/>
    <property type="match status" value="2"/>
</dbReference>
<sequence>MGNTNEKSPLNDGLTDEEGGVRYSRSNSLISTRSQNPDVNGHVLPPLAFQRVRRCLMRLPLQDGRQMKEEAIERVAKHIVIETYDSGKDIVMKGRPTKGIFMIVEGSAKVMSEKGDEVLANLGEGDFFGEISLLFDIPCTARVQADANCVLAHLEPSSAKRLLRKVRMDILDWFVSRRYLPTSNVVDTERCLRRMTFTSLRSCPVFEDWGEDSLKTLILSLDPAPVVLYQPHTTVLCINDPPTSIYVIIRGSAIIQDNQSRKLVTINVGNQGDDPVVIGEEGQYLENKTSLSVTTTTCCEVIYIKEEWILNTLDEYPNDAGVSWKRRKTSWRALLSKREELKRKYPSLFQSEVIYQMLKNSQILCECSSHCVQHLALYGNPQEYTVNDCACISEEINAGCLVLVLTGELELVTDSQMRYVYTVSEGEVFCLGDWMGGGQLVARSDSLTFKVDGSVVSETFEKFPNCKLQFPPEPP</sequence>
<name>A0A8W8J538_MAGGI</name>
<keyword evidence="5" id="KW-1185">Reference proteome</keyword>
<dbReference type="EnsemblMetazoa" id="G17100.1">
    <property type="protein sequence ID" value="G17100.1:cds"/>
    <property type="gene ID" value="G17100"/>
</dbReference>
<dbReference type="InterPro" id="IPR050866">
    <property type="entry name" value="CNG_cation_channel"/>
</dbReference>
<dbReference type="GO" id="GO:0044877">
    <property type="term" value="F:protein-containing complex binding"/>
    <property type="evidence" value="ECO:0007669"/>
    <property type="project" value="TreeGrafter"/>
</dbReference>
<dbReference type="InterPro" id="IPR000595">
    <property type="entry name" value="cNMP-bd_dom"/>
</dbReference>
<keyword evidence="1" id="KW-0406">Ion transport</keyword>
<dbReference type="SMART" id="SM00100">
    <property type="entry name" value="cNMP"/>
    <property type="match status" value="2"/>
</dbReference>
<feature type="region of interest" description="Disordered" evidence="2">
    <location>
        <begin position="1"/>
        <end position="20"/>
    </location>
</feature>
<dbReference type="InterPro" id="IPR018490">
    <property type="entry name" value="cNMP-bd_dom_sf"/>
</dbReference>
<dbReference type="GO" id="GO:0005221">
    <property type="term" value="F:intracellularly cyclic nucleotide-activated monoatomic cation channel activity"/>
    <property type="evidence" value="ECO:0007669"/>
    <property type="project" value="InterPro"/>
</dbReference>
<organism evidence="4 5">
    <name type="scientific">Magallana gigas</name>
    <name type="common">Pacific oyster</name>
    <name type="synonym">Crassostrea gigas</name>
    <dbReference type="NCBI Taxonomy" id="29159"/>
    <lineage>
        <taxon>Eukaryota</taxon>
        <taxon>Metazoa</taxon>
        <taxon>Spiralia</taxon>
        <taxon>Lophotrochozoa</taxon>
        <taxon>Mollusca</taxon>
        <taxon>Bivalvia</taxon>
        <taxon>Autobranchia</taxon>
        <taxon>Pteriomorphia</taxon>
        <taxon>Ostreida</taxon>
        <taxon>Ostreoidea</taxon>
        <taxon>Ostreidae</taxon>
        <taxon>Magallana</taxon>
    </lineage>
</organism>